<reference evidence="3" key="3">
    <citation type="submission" date="2022-10" db="EMBL/GenBank/DDBJ databases">
        <title>Human gut microbiome strain richness.</title>
        <authorList>
            <person name="Chen-Liaw A."/>
        </authorList>
    </citation>
    <scope>NUCLEOTIDE SEQUENCE</scope>
    <source>
        <strain evidence="3">A1_m1001262Bd0_191120</strain>
    </source>
</reference>
<dbReference type="EMBL" id="QSPV01000023">
    <property type="protein sequence ID" value="RGJ89479.1"/>
    <property type="molecule type" value="Genomic_DNA"/>
</dbReference>
<comment type="caution">
    <text evidence="3">The sequence shown here is derived from an EMBL/GenBank/DDBJ whole genome shotgun (WGS) entry which is preliminary data.</text>
</comment>
<accession>A0A139K7Z5</accession>
<dbReference type="AlphaFoldDB" id="A0A139K7Z5"/>
<dbReference type="Proteomes" id="UP001218502">
    <property type="component" value="Unassembled WGS sequence"/>
</dbReference>
<evidence type="ECO:0000313" key="5">
    <source>
        <dbReference type="Proteomes" id="UP000260844"/>
    </source>
</evidence>
<evidence type="ECO:0000313" key="8">
    <source>
        <dbReference type="Proteomes" id="UP001218502"/>
    </source>
</evidence>
<dbReference type="EMBL" id="WCUV01000021">
    <property type="protein sequence ID" value="KAB4086924.1"/>
    <property type="molecule type" value="Genomic_DNA"/>
</dbReference>
<dbReference type="EMBL" id="JAQNQY010000034">
    <property type="protein sequence ID" value="MDC1754574.1"/>
    <property type="molecule type" value="Genomic_DNA"/>
</dbReference>
<reference evidence="4 5" key="1">
    <citation type="submission" date="2018-08" db="EMBL/GenBank/DDBJ databases">
        <title>A genome reference for cultivated species of the human gut microbiota.</title>
        <authorList>
            <person name="Zou Y."/>
            <person name="Xue W."/>
            <person name="Luo G."/>
        </authorList>
    </citation>
    <scope>NUCLEOTIDE SEQUENCE [LARGE SCALE GENOMIC DNA]</scope>
    <source>
        <strain evidence="4 5">TM04-30</strain>
    </source>
</reference>
<sequence length="228" mass="26880">MTSPILDIEKSSVDKYLSNMVQDSNHRFKSWEYCYTVFGNSDSVDYLSLHLAFYLASWGMYRGSCGILWKDYTIHMDAVNIIRKFHSLRKEWFTMDDVSQIMELYNALKDYYSKITYYKPENKTSSLNLAATDTLITKIMLGTIGCVPALDDLFKRAFHCQGKQFDEELLKRIIDCSQSNKDTIQQCQRYISERLHYRYPSMKVVDMCFWQKGFDDLKNRVTKNGKIR</sequence>
<reference evidence="6 7" key="2">
    <citation type="journal article" date="2019" name="Nat. Med.">
        <title>A library of human gut bacterial isolates paired with longitudinal multiomics data enables mechanistic microbiome research.</title>
        <authorList>
            <person name="Poyet M."/>
            <person name="Groussin M."/>
            <person name="Gibbons S.M."/>
            <person name="Avila-Pacheco J."/>
            <person name="Jiang X."/>
            <person name="Kearney S.M."/>
            <person name="Perrotta A.R."/>
            <person name="Berdy B."/>
            <person name="Zhao S."/>
            <person name="Lieberman T.D."/>
            <person name="Swanson P.K."/>
            <person name="Smith M."/>
            <person name="Roesemann S."/>
            <person name="Alexander J.E."/>
            <person name="Rich S.A."/>
            <person name="Livny J."/>
            <person name="Vlamakis H."/>
            <person name="Clish C."/>
            <person name="Bullock K."/>
            <person name="Deik A."/>
            <person name="Scott J."/>
            <person name="Pierce K.A."/>
            <person name="Xavier R.J."/>
            <person name="Alm E.J."/>
        </authorList>
    </citation>
    <scope>NUCLEOTIDE SEQUENCE [LARGE SCALE GENOMIC DNA]</scope>
    <source>
        <strain evidence="1 6">BIOML-A42</strain>
        <strain evidence="2 7">BIOML-A5</strain>
    </source>
</reference>
<dbReference type="RefSeq" id="WP_117689331.1">
    <property type="nucleotide sequence ID" value="NZ_CP103250.1"/>
</dbReference>
<evidence type="ECO:0000313" key="4">
    <source>
        <dbReference type="EMBL" id="RGJ89479.1"/>
    </source>
</evidence>
<evidence type="ECO:0000313" key="3">
    <source>
        <dbReference type="EMBL" id="MDC1754574.1"/>
    </source>
</evidence>
<organism evidence="3 8">
    <name type="scientific">Bacteroides uniformis</name>
    <dbReference type="NCBI Taxonomy" id="820"/>
    <lineage>
        <taxon>Bacteria</taxon>
        <taxon>Pseudomonadati</taxon>
        <taxon>Bacteroidota</taxon>
        <taxon>Bacteroidia</taxon>
        <taxon>Bacteroidales</taxon>
        <taxon>Bacteroidaceae</taxon>
        <taxon>Bacteroides</taxon>
    </lineage>
</organism>
<dbReference type="EMBL" id="WCTL01000027">
    <property type="protein sequence ID" value="KAB4230283.1"/>
    <property type="molecule type" value="Genomic_DNA"/>
</dbReference>
<evidence type="ECO:0000313" key="2">
    <source>
        <dbReference type="EMBL" id="KAB4230283.1"/>
    </source>
</evidence>
<evidence type="ECO:0000313" key="7">
    <source>
        <dbReference type="Proteomes" id="UP000462376"/>
    </source>
</evidence>
<dbReference type="Proteomes" id="UP000462376">
    <property type="component" value="Unassembled WGS sequence"/>
</dbReference>
<protein>
    <submittedName>
        <fullName evidence="3">Uncharacterized protein</fullName>
    </submittedName>
</protein>
<gene>
    <name evidence="4" type="ORF">DXD40_18160</name>
    <name evidence="2" type="ORF">GAP47_19535</name>
    <name evidence="1" type="ORF">GAQ56_20735</name>
    <name evidence="3" type="ORF">POY80_19245</name>
</gene>
<proteinExistence type="predicted"/>
<name>A0A139K7Z5_BACUN</name>
<dbReference type="Proteomes" id="UP000260844">
    <property type="component" value="Unassembled WGS sequence"/>
</dbReference>
<dbReference type="Proteomes" id="UP000432488">
    <property type="component" value="Unassembled WGS sequence"/>
</dbReference>
<evidence type="ECO:0000313" key="6">
    <source>
        <dbReference type="Proteomes" id="UP000432488"/>
    </source>
</evidence>
<evidence type="ECO:0000313" key="1">
    <source>
        <dbReference type="EMBL" id="KAB4086924.1"/>
    </source>
</evidence>